<feature type="compositionally biased region" description="Polar residues" evidence="1">
    <location>
        <begin position="192"/>
        <end position="202"/>
    </location>
</feature>
<feature type="compositionally biased region" description="Low complexity" evidence="1">
    <location>
        <begin position="203"/>
        <end position="235"/>
    </location>
</feature>
<dbReference type="VEuPathDB" id="FungiDB:BD410DRAFT_492311"/>
<proteinExistence type="predicted"/>
<keyword evidence="3" id="KW-1185">Reference proteome</keyword>
<feature type="region of interest" description="Disordered" evidence="1">
    <location>
        <begin position="251"/>
        <end position="272"/>
    </location>
</feature>
<feature type="compositionally biased region" description="Polar residues" evidence="1">
    <location>
        <begin position="45"/>
        <end position="56"/>
    </location>
</feature>
<dbReference type="GO" id="GO:0003723">
    <property type="term" value="F:RNA binding"/>
    <property type="evidence" value="ECO:0007669"/>
    <property type="project" value="InterPro"/>
</dbReference>
<feature type="region of interest" description="Disordered" evidence="1">
    <location>
        <begin position="122"/>
        <end position="235"/>
    </location>
</feature>
<reference evidence="2 3" key="1">
    <citation type="submission" date="2018-06" db="EMBL/GenBank/DDBJ databases">
        <title>A transcriptomic atlas of mushroom development highlights an independent origin of complex multicellularity.</title>
        <authorList>
            <consortium name="DOE Joint Genome Institute"/>
            <person name="Krizsan K."/>
            <person name="Almasi E."/>
            <person name="Merenyi Z."/>
            <person name="Sahu N."/>
            <person name="Viragh M."/>
            <person name="Koszo T."/>
            <person name="Mondo S."/>
            <person name="Kiss B."/>
            <person name="Balint B."/>
            <person name="Kues U."/>
            <person name="Barry K."/>
            <person name="Hegedus J.C."/>
            <person name="Henrissat B."/>
            <person name="Johnson J."/>
            <person name="Lipzen A."/>
            <person name="Ohm R."/>
            <person name="Nagy I."/>
            <person name="Pangilinan J."/>
            <person name="Yan J."/>
            <person name="Xiong Y."/>
            <person name="Grigoriev I.V."/>
            <person name="Hibbett D.S."/>
            <person name="Nagy L.G."/>
        </authorList>
    </citation>
    <scope>NUCLEOTIDE SEQUENCE [LARGE SCALE GENOMIC DNA]</scope>
    <source>
        <strain evidence="2 3">SZMC22713</strain>
    </source>
</reference>
<protein>
    <recommendedName>
        <fullName evidence="4">K Homology domain-containing protein</fullName>
    </recommendedName>
</protein>
<dbReference type="Gene3D" id="3.30.1370.10">
    <property type="entry name" value="K Homology domain, type 1"/>
    <property type="match status" value="1"/>
</dbReference>
<feature type="compositionally biased region" description="Basic residues" evidence="1">
    <location>
        <begin position="31"/>
        <end position="41"/>
    </location>
</feature>
<organism evidence="2 3">
    <name type="scientific">Rickenella mellea</name>
    <dbReference type="NCBI Taxonomy" id="50990"/>
    <lineage>
        <taxon>Eukaryota</taxon>
        <taxon>Fungi</taxon>
        <taxon>Dikarya</taxon>
        <taxon>Basidiomycota</taxon>
        <taxon>Agaricomycotina</taxon>
        <taxon>Agaricomycetes</taxon>
        <taxon>Hymenochaetales</taxon>
        <taxon>Rickenellaceae</taxon>
        <taxon>Rickenella</taxon>
    </lineage>
</organism>
<feature type="compositionally biased region" description="Polar residues" evidence="1">
    <location>
        <begin position="74"/>
        <end position="88"/>
    </location>
</feature>
<dbReference type="SUPFAM" id="SSF54791">
    <property type="entry name" value="Eukaryotic type KH-domain (KH-domain type I)"/>
    <property type="match status" value="1"/>
</dbReference>
<evidence type="ECO:0008006" key="4">
    <source>
        <dbReference type="Google" id="ProtNLM"/>
    </source>
</evidence>
<feature type="region of interest" description="Disordered" evidence="1">
    <location>
        <begin position="1"/>
        <end position="95"/>
    </location>
</feature>
<sequence>MLLGQIVNPTAQSEAEGIAAKRQQNAVAARTSRKRNFKSHRHLETAQSLEAPSSVRTYKESGNPRGTMGRPPSAMQQNGAFADGQSSGRLHGAFMGAGGFSAGHFNETSRTEELRGQFDTSGQATATNVGYTGDETAFPVKHGHGRSKARKNQKAGNSDASKASEPPKKKRGPPPKREGRRICLPFLPTKISLESSRQYPQESSGPSVGIGSPSYISSTSPRYSPTPPSRSYSPPLTYRAAAVRLRPSLVMQGSDQEDNDDPTSRQPVDIPANGDTYGLDVFLCYQDDEESTDEPNFSQEPEPSDSVIFVEIPKVHFHGVVGENSCNITKLEELHGVSITHANTLEAGRYIRMKVQGSAVNTRRAKEEILKIIEFQEIFGSF</sequence>
<dbReference type="Proteomes" id="UP000294933">
    <property type="component" value="Unassembled WGS sequence"/>
</dbReference>
<evidence type="ECO:0000313" key="2">
    <source>
        <dbReference type="EMBL" id="TDL18697.1"/>
    </source>
</evidence>
<dbReference type="InterPro" id="IPR036612">
    <property type="entry name" value="KH_dom_type_1_sf"/>
</dbReference>
<dbReference type="EMBL" id="ML170205">
    <property type="protein sequence ID" value="TDL18697.1"/>
    <property type="molecule type" value="Genomic_DNA"/>
</dbReference>
<accession>A0A4Y7PTF3</accession>
<gene>
    <name evidence="2" type="ORF">BD410DRAFT_492311</name>
</gene>
<evidence type="ECO:0000256" key="1">
    <source>
        <dbReference type="SAM" id="MobiDB-lite"/>
    </source>
</evidence>
<dbReference type="AlphaFoldDB" id="A0A4Y7PTF3"/>
<evidence type="ECO:0000313" key="3">
    <source>
        <dbReference type="Proteomes" id="UP000294933"/>
    </source>
</evidence>
<name>A0A4Y7PTF3_9AGAM</name>
<feature type="compositionally biased region" description="Basic residues" evidence="1">
    <location>
        <begin position="141"/>
        <end position="153"/>
    </location>
</feature>